<name>A0AAW1I0S9_SAPOF</name>
<comment type="caution">
    <text evidence="3">The sequence shown here is derived from an EMBL/GenBank/DDBJ whole genome shotgun (WGS) entry which is preliminary data.</text>
</comment>
<proteinExistence type="predicted"/>
<feature type="transmembrane region" description="Helical" evidence="2">
    <location>
        <begin position="419"/>
        <end position="439"/>
    </location>
</feature>
<dbReference type="AlphaFoldDB" id="A0AAW1I0S9"/>
<evidence type="ECO:0000256" key="1">
    <source>
        <dbReference type="SAM" id="MobiDB-lite"/>
    </source>
</evidence>
<accession>A0AAW1I0S9</accession>
<evidence type="ECO:0008006" key="5">
    <source>
        <dbReference type="Google" id="ProtNLM"/>
    </source>
</evidence>
<keyword evidence="2" id="KW-1133">Transmembrane helix</keyword>
<dbReference type="EMBL" id="JBDFQZ010000010">
    <property type="protein sequence ID" value="KAK9682094.1"/>
    <property type="molecule type" value="Genomic_DNA"/>
</dbReference>
<feature type="compositionally biased region" description="Polar residues" evidence="1">
    <location>
        <begin position="140"/>
        <end position="151"/>
    </location>
</feature>
<organism evidence="3 4">
    <name type="scientific">Saponaria officinalis</name>
    <name type="common">Common soapwort</name>
    <name type="synonym">Lychnis saponaria</name>
    <dbReference type="NCBI Taxonomy" id="3572"/>
    <lineage>
        <taxon>Eukaryota</taxon>
        <taxon>Viridiplantae</taxon>
        <taxon>Streptophyta</taxon>
        <taxon>Embryophyta</taxon>
        <taxon>Tracheophyta</taxon>
        <taxon>Spermatophyta</taxon>
        <taxon>Magnoliopsida</taxon>
        <taxon>eudicotyledons</taxon>
        <taxon>Gunneridae</taxon>
        <taxon>Pentapetalae</taxon>
        <taxon>Caryophyllales</taxon>
        <taxon>Caryophyllaceae</taxon>
        <taxon>Caryophylleae</taxon>
        <taxon>Saponaria</taxon>
    </lineage>
</organism>
<dbReference type="Proteomes" id="UP001443914">
    <property type="component" value="Unassembled WGS sequence"/>
</dbReference>
<protein>
    <recommendedName>
        <fullName evidence="5">PB1 domain-containing protein</fullName>
    </recommendedName>
</protein>
<keyword evidence="4" id="KW-1185">Reference proteome</keyword>
<feature type="compositionally biased region" description="Basic and acidic residues" evidence="1">
    <location>
        <begin position="119"/>
        <end position="134"/>
    </location>
</feature>
<feature type="region of interest" description="Disordered" evidence="1">
    <location>
        <begin position="163"/>
        <end position="270"/>
    </location>
</feature>
<reference evidence="3" key="1">
    <citation type="submission" date="2024-03" db="EMBL/GenBank/DDBJ databases">
        <title>WGS assembly of Saponaria officinalis var. Norfolk2.</title>
        <authorList>
            <person name="Jenkins J."/>
            <person name="Shu S."/>
            <person name="Grimwood J."/>
            <person name="Barry K."/>
            <person name="Goodstein D."/>
            <person name="Schmutz J."/>
            <person name="Leebens-Mack J."/>
            <person name="Osbourn A."/>
        </authorList>
    </citation>
    <scope>NUCLEOTIDE SEQUENCE [LARGE SCALE GENOMIC DNA]</scope>
    <source>
        <strain evidence="3">JIC</strain>
    </source>
</reference>
<evidence type="ECO:0000313" key="3">
    <source>
        <dbReference type="EMBL" id="KAK9682094.1"/>
    </source>
</evidence>
<evidence type="ECO:0000313" key="4">
    <source>
        <dbReference type="Proteomes" id="UP001443914"/>
    </source>
</evidence>
<sequence length="442" mass="49368">MENIILKLNYRGCSLSIKVDDTDKCALIDVINELYDEVEANGVPLPKHPSLSYCYEMKSIDLLDDNGLLEMFTRVGERKVIDIWIGHDTVPSKVLSMARQVRANSMNSTAINTATPDVVKADGKPTSKPREKLPIRRNHQSPLTSIGSPSTTCQLEVEPFTFEPTSVQPNTDPPVFPQPPATDNTNPPGSVGVGVLSPKRSPRLNQTSPIRGSLVTPSPPNTNSVSPRRSARVTQTSPSQPVPSQHSSQVTNNTKSYKMPKATSKKRGLYMPKPVRDPVIAEGSQRMATRGARVEYEFEDNESDSDDSYEPSETEFADDVAAMNDLEVEDNFILSTLDCIDDGYDPYKQYEWVADEEGYSSKLYENGELCDCTDFGAIRLRPWMLFMDKDHFKDVLRDYCIQEGFLLLLRRLTIEDTRLTVQLLIVTGGFTLVCFLMVLRGP</sequence>
<feature type="compositionally biased region" description="Low complexity" evidence="1">
    <location>
        <begin position="221"/>
        <end position="251"/>
    </location>
</feature>
<keyword evidence="2" id="KW-0812">Transmembrane</keyword>
<keyword evidence="2" id="KW-0472">Membrane</keyword>
<gene>
    <name evidence="3" type="ORF">RND81_10G049700</name>
</gene>
<evidence type="ECO:0000256" key="2">
    <source>
        <dbReference type="SAM" id="Phobius"/>
    </source>
</evidence>
<feature type="compositionally biased region" description="Pro residues" evidence="1">
    <location>
        <begin position="171"/>
        <end position="180"/>
    </location>
</feature>
<feature type="region of interest" description="Disordered" evidence="1">
    <location>
        <begin position="108"/>
        <end position="151"/>
    </location>
</feature>